<reference evidence="1 2" key="1">
    <citation type="submission" date="2019-07" db="EMBL/GenBank/DDBJ databases">
        <authorList>
            <person name="Hibberd C M."/>
            <person name="Gehrig L. J."/>
            <person name="Chang H.-W."/>
            <person name="Venkatesh S."/>
        </authorList>
    </citation>
    <scope>NUCLEOTIDE SEQUENCE [LARGE SCALE GENOMIC DNA]</scope>
    <source>
        <strain evidence="1">Streptococcus_constellatus_SS_Bg39</strain>
    </source>
</reference>
<accession>A0A564TU09</accession>
<dbReference type="EMBL" id="CABHMZ010000029">
    <property type="protein sequence ID" value="VUX10703.1"/>
    <property type="molecule type" value="Genomic_DNA"/>
</dbReference>
<proteinExistence type="predicted"/>
<gene>
    <name evidence="1" type="ORF">SCSS39_01951</name>
</gene>
<evidence type="ECO:0000313" key="2">
    <source>
        <dbReference type="Proteomes" id="UP000385544"/>
    </source>
</evidence>
<name>A0A564TU09_STRCV</name>
<sequence length="57" mass="6465">MQKEEKSSRYAVMCHLMAIMRIDVDEATHLVAEMEKAKLIQFDELGNVGLLLLEGQS</sequence>
<dbReference type="Proteomes" id="UP000385544">
    <property type="component" value="Unassembled WGS sequence"/>
</dbReference>
<evidence type="ECO:0000313" key="1">
    <source>
        <dbReference type="EMBL" id="VUX10703.1"/>
    </source>
</evidence>
<protein>
    <submittedName>
        <fullName evidence="1">Uncharacterized protein</fullName>
    </submittedName>
</protein>
<dbReference type="RefSeq" id="WP_186286795.1">
    <property type="nucleotide sequence ID" value="NZ_CABHMZ010000029.1"/>
</dbReference>
<organism evidence="1 2">
    <name type="scientific">Streptococcus constellatus</name>
    <dbReference type="NCBI Taxonomy" id="76860"/>
    <lineage>
        <taxon>Bacteria</taxon>
        <taxon>Bacillati</taxon>
        <taxon>Bacillota</taxon>
        <taxon>Bacilli</taxon>
        <taxon>Lactobacillales</taxon>
        <taxon>Streptococcaceae</taxon>
        <taxon>Streptococcus</taxon>
        <taxon>Streptococcus anginosus group</taxon>
    </lineage>
</organism>
<dbReference type="AlphaFoldDB" id="A0A564TU09"/>